<accession>A0A9N9IVE8</accession>
<evidence type="ECO:0000313" key="2">
    <source>
        <dbReference type="Proteomes" id="UP000789375"/>
    </source>
</evidence>
<protein>
    <submittedName>
        <fullName evidence="1">14213_t:CDS:1</fullName>
    </submittedName>
</protein>
<name>A0A9N9IVE8_FUNMO</name>
<feature type="non-terminal residue" evidence="1">
    <location>
        <position position="1"/>
    </location>
</feature>
<feature type="non-terminal residue" evidence="1">
    <location>
        <position position="55"/>
    </location>
</feature>
<organism evidence="1 2">
    <name type="scientific">Funneliformis mosseae</name>
    <name type="common">Endomycorrhizal fungus</name>
    <name type="synonym">Glomus mosseae</name>
    <dbReference type="NCBI Taxonomy" id="27381"/>
    <lineage>
        <taxon>Eukaryota</taxon>
        <taxon>Fungi</taxon>
        <taxon>Fungi incertae sedis</taxon>
        <taxon>Mucoromycota</taxon>
        <taxon>Glomeromycotina</taxon>
        <taxon>Glomeromycetes</taxon>
        <taxon>Glomerales</taxon>
        <taxon>Glomeraceae</taxon>
        <taxon>Funneliformis</taxon>
    </lineage>
</organism>
<reference evidence="1" key="1">
    <citation type="submission" date="2021-06" db="EMBL/GenBank/DDBJ databases">
        <authorList>
            <person name="Kallberg Y."/>
            <person name="Tangrot J."/>
            <person name="Rosling A."/>
        </authorList>
    </citation>
    <scope>NUCLEOTIDE SEQUENCE</scope>
    <source>
        <strain evidence="1">87-6 pot B 2015</strain>
    </source>
</reference>
<comment type="caution">
    <text evidence="1">The sequence shown here is derived from an EMBL/GenBank/DDBJ whole genome shotgun (WGS) entry which is preliminary data.</text>
</comment>
<keyword evidence="2" id="KW-1185">Reference proteome</keyword>
<gene>
    <name evidence="1" type="ORF">FMOSSE_LOCUS16765</name>
</gene>
<sequence length="55" mass="6315">IKGNVDEDIKRKILIHCSESVPKEIPFHQTCFVVEPFISLIRRFFTSSTGGQTHK</sequence>
<proteinExistence type="predicted"/>
<dbReference type="Proteomes" id="UP000789375">
    <property type="component" value="Unassembled WGS sequence"/>
</dbReference>
<evidence type="ECO:0000313" key="1">
    <source>
        <dbReference type="EMBL" id="CAG8753272.1"/>
    </source>
</evidence>
<dbReference type="EMBL" id="CAJVPP010026213">
    <property type="protein sequence ID" value="CAG8753272.1"/>
    <property type="molecule type" value="Genomic_DNA"/>
</dbReference>
<dbReference type="AlphaFoldDB" id="A0A9N9IVE8"/>